<accession>D7FKX1</accession>
<protein>
    <recommendedName>
        <fullName evidence="2">Methyltransferase-like protein 5</fullName>
    </recommendedName>
</protein>
<evidence type="ECO:0000256" key="1">
    <source>
        <dbReference type="ARBA" id="ARBA00009741"/>
    </source>
</evidence>
<dbReference type="EMBL" id="FN648060">
    <property type="protein sequence ID" value="CBJ29516.1"/>
    <property type="molecule type" value="Genomic_DNA"/>
</dbReference>
<name>D7FKX1_ECTSI</name>
<dbReference type="Proteomes" id="UP000002630">
    <property type="component" value="Linkage Group LG12"/>
</dbReference>
<dbReference type="OrthoDB" id="7848332at2759"/>
<dbReference type="InterPro" id="IPR002052">
    <property type="entry name" value="DNA_methylase_N6_adenine_CS"/>
</dbReference>
<dbReference type="AlphaFoldDB" id="D7FKX1"/>
<dbReference type="GO" id="GO:0008988">
    <property type="term" value="F:rRNA (adenine-N6-)-methyltransferase activity"/>
    <property type="evidence" value="ECO:0007669"/>
    <property type="project" value="TreeGrafter"/>
</dbReference>
<dbReference type="InterPro" id="IPR029063">
    <property type="entry name" value="SAM-dependent_MTases_sf"/>
</dbReference>
<dbReference type="STRING" id="2880.D7FKX1"/>
<dbReference type="InterPro" id="IPR007848">
    <property type="entry name" value="Small_mtfrase_dom"/>
</dbReference>
<dbReference type="CDD" id="cd02440">
    <property type="entry name" value="AdoMet_MTases"/>
    <property type="match status" value="1"/>
</dbReference>
<dbReference type="PROSITE" id="PS00092">
    <property type="entry name" value="N6_MTASE"/>
    <property type="match status" value="1"/>
</dbReference>
<evidence type="ECO:0000313" key="4">
    <source>
        <dbReference type="EMBL" id="CBJ29516.1"/>
    </source>
</evidence>
<evidence type="ECO:0000313" key="5">
    <source>
        <dbReference type="Proteomes" id="UP000002630"/>
    </source>
</evidence>
<dbReference type="eggNOG" id="KOG3420">
    <property type="taxonomic scope" value="Eukaryota"/>
</dbReference>
<dbReference type="Pfam" id="PF05175">
    <property type="entry name" value="MTS"/>
    <property type="match status" value="1"/>
</dbReference>
<dbReference type="GO" id="GO:0003676">
    <property type="term" value="F:nucleic acid binding"/>
    <property type="evidence" value="ECO:0007669"/>
    <property type="project" value="InterPro"/>
</dbReference>
<keyword evidence="5" id="KW-1185">Reference proteome</keyword>
<organism evidence="4 5">
    <name type="scientific">Ectocarpus siliculosus</name>
    <name type="common">Brown alga</name>
    <name type="synonym">Conferva siliculosa</name>
    <dbReference type="NCBI Taxonomy" id="2880"/>
    <lineage>
        <taxon>Eukaryota</taxon>
        <taxon>Sar</taxon>
        <taxon>Stramenopiles</taxon>
        <taxon>Ochrophyta</taxon>
        <taxon>PX clade</taxon>
        <taxon>Phaeophyceae</taxon>
        <taxon>Ectocarpales</taxon>
        <taxon>Ectocarpaceae</taxon>
        <taxon>Ectocarpus</taxon>
    </lineage>
</organism>
<dbReference type="OMA" id="DVVYSIH"/>
<evidence type="ECO:0000256" key="2">
    <source>
        <dbReference type="ARBA" id="ARBA00041374"/>
    </source>
</evidence>
<dbReference type="PANTHER" id="PTHR23290">
    <property type="entry name" value="RRNA N6-ADENOSINE-METHYLTRANSFERASE METTL5"/>
    <property type="match status" value="1"/>
</dbReference>
<dbReference type="InParanoid" id="D7FKX1"/>
<feature type="domain" description="Methyltransferase small" evidence="3">
    <location>
        <begin position="53"/>
        <end position="135"/>
    </location>
</feature>
<dbReference type="PANTHER" id="PTHR23290:SF0">
    <property type="entry name" value="RRNA N6-ADENOSINE-METHYLTRANSFERASE METTL5"/>
    <property type="match status" value="1"/>
</dbReference>
<proteinExistence type="inferred from homology"/>
<evidence type="ECO:0000259" key="3">
    <source>
        <dbReference type="Pfam" id="PF05175"/>
    </source>
</evidence>
<reference evidence="4 5" key="1">
    <citation type="journal article" date="2010" name="Nature">
        <title>The Ectocarpus genome and the independent evolution of multicellularity in brown algae.</title>
        <authorList>
            <person name="Cock J.M."/>
            <person name="Sterck L."/>
            <person name="Rouze P."/>
            <person name="Scornet D."/>
            <person name="Allen A.E."/>
            <person name="Amoutzias G."/>
            <person name="Anthouard V."/>
            <person name="Artiguenave F."/>
            <person name="Aury J.M."/>
            <person name="Badger J.H."/>
            <person name="Beszteri B."/>
            <person name="Billiau K."/>
            <person name="Bonnet E."/>
            <person name="Bothwell J.H."/>
            <person name="Bowler C."/>
            <person name="Boyen C."/>
            <person name="Brownlee C."/>
            <person name="Carrano C.J."/>
            <person name="Charrier B."/>
            <person name="Cho G.Y."/>
            <person name="Coelho S.M."/>
            <person name="Collen J."/>
            <person name="Corre E."/>
            <person name="Da Silva C."/>
            <person name="Delage L."/>
            <person name="Delaroque N."/>
            <person name="Dittami S.M."/>
            <person name="Doulbeau S."/>
            <person name="Elias M."/>
            <person name="Farnham G."/>
            <person name="Gachon C.M."/>
            <person name="Gschloessl B."/>
            <person name="Heesch S."/>
            <person name="Jabbari K."/>
            <person name="Jubin C."/>
            <person name="Kawai H."/>
            <person name="Kimura K."/>
            <person name="Kloareg B."/>
            <person name="Kupper F.C."/>
            <person name="Lang D."/>
            <person name="Le Bail A."/>
            <person name="Leblanc C."/>
            <person name="Lerouge P."/>
            <person name="Lohr M."/>
            <person name="Lopez P.J."/>
            <person name="Martens C."/>
            <person name="Maumus F."/>
            <person name="Michel G."/>
            <person name="Miranda-Saavedra D."/>
            <person name="Morales J."/>
            <person name="Moreau H."/>
            <person name="Motomura T."/>
            <person name="Nagasato C."/>
            <person name="Napoli C.A."/>
            <person name="Nelson D.R."/>
            <person name="Nyvall-Collen P."/>
            <person name="Peters A.F."/>
            <person name="Pommier C."/>
            <person name="Potin P."/>
            <person name="Poulain J."/>
            <person name="Quesneville H."/>
            <person name="Read B."/>
            <person name="Rensing S.A."/>
            <person name="Ritter A."/>
            <person name="Rousvoal S."/>
            <person name="Samanta M."/>
            <person name="Samson G."/>
            <person name="Schroeder D.C."/>
            <person name="Segurens B."/>
            <person name="Strittmatter M."/>
            <person name="Tonon T."/>
            <person name="Tregear J.W."/>
            <person name="Valentin K."/>
            <person name="von Dassow P."/>
            <person name="Yamagishi T."/>
            <person name="Van de Peer Y."/>
            <person name="Wincker P."/>
        </authorList>
    </citation>
    <scope>NUCLEOTIDE SEQUENCE [LARGE SCALE GENOMIC DNA]</scope>
    <source>
        <strain evidence="5">Ec32 / CCAP1310/4</strain>
    </source>
</reference>
<dbReference type="SUPFAM" id="SSF53335">
    <property type="entry name" value="S-adenosyl-L-methionine-dependent methyltransferases"/>
    <property type="match status" value="1"/>
</dbReference>
<gene>
    <name evidence="4" type="ORF">Esi_0149_0073</name>
</gene>
<dbReference type="InterPro" id="IPR051720">
    <property type="entry name" value="rRNA_MeTrfase/Polyamine_Synth"/>
</dbReference>
<dbReference type="EMBL" id="FN649737">
    <property type="protein sequence ID" value="CBJ29516.1"/>
    <property type="molecule type" value="Genomic_DNA"/>
</dbReference>
<comment type="similarity">
    <text evidence="1">Belongs to the methyltransferase superfamily. PrmA family.</text>
</comment>
<sequence>MKLKHLESHLQSVTTYSELGAEKVNIELEQYSTSAHLAARMVYTAEFEFGDIEDRSVLDLGCGTGMLGIAAGILGAGAVVGLDVDSGALSAAAENAESMEIGMDFVCCDVARNPCIPERFDTVLMNPPFGTRRAGIDVVFLERALEAAPTVYSMHKTSTRKHLLKKAEEWGVDITVLAQLRFDIPATYKFHKRRSMDVEVDLIRLQKRLSRSDSCSTESGLDAKG</sequence>
<dbReference type="Gene3D" id="3.40.50.150">
    <property type="entry name" value="Vaccinia Virus protein VP39"/>
    <property type="match status" value="1"/>
</dbReference>